<dbReference type="Pfam" id="PF01266">
    <property type="entry name" value="DAO"/>
    <property type="match status" value="1"/>
</dbReference>
<dbReference type="EMBL" id="SORI01000036">
    <property type="protein sequence ID" value="TDY52585.1"/>
    <property type="molecule type" value="Genomic_DNA"/>
</dbReference>
<keyword evidence="2" id="KW-0812">Transmembrane</keyword>
<comment type="caution">
    <text evidence="4">The sequence shown here is derived from an EMBL/GenBank/DDBJ whole genome shotgun (WGS) entry which is preliminary data.</text>
</comment>
<protein>
    <submittedName>
        <fullName evidence="4">Heterotetrameric sarcosine oxidase beta subunit</fullName>
    </submittedName>
</protein>
<evidence type="ECO:0000256" key="1">
    <source>
        <dbReference type="ARBA" id="ARBA00023002"/>
    </source>
</evidence>
<name>A0A4R8LZZ1_9BACT</name>
<dbReference type="Gene3D" id="3.30.9.10">
    <property type="entry name" value="D-Amino Acid Oxidase, subunit A, domain 2"/>
    <property type="match status" value="1"/>
</dbReference>
<dbReference type="InterPro" id="IPR006076">
    <property type="entry name" value="FAD-dep_OxRdtase"/>
</dbReference>
<dbReference type="Gene3D" id="3.50.50.60">
    <property type="entry name" value="FAD/NAD(P)-binding domain"/>
    <property type="match status" value="1"/>
</dbReference>
<dbReference type="PANTHER" id="PTHR13847">
    <property type="entry name" value="SARCOSINE DEHYDROGENASE-RELATED"/>
    <property type="match status" value="1"/>
</dbReference>
<dbReference type="GO" id="GO:0005737">
    <property type="term" value="C:cytoplasm"/>
    <property type="evidence" value="ECO:0007669"/>
    <property type="project" value="TreeGrafter"/>
</dbReference>
<accession>A0A4R8LZZ1</accession>
<evidence type="ECO:0000313" key="5">
    <source>
        <dbReference type="Proteomes" id="UP000295066"/>
    </source>
</evidence>
<dbReference type="InterPro" id="IPR036188">
    <property type="entry name" value="FAD/NAD-bd_sf"/>
</dbReference>
<feature type="transmembrane region" description="Helical" evidence="2">
    <location>
        <begin position="7"/>
        <end position="27"/>
    </location>
</feature>
<dbReference type="GO" id="GO:0016491">
    <property type="term" value="F:oxidoreductase activity"/>
    <property type="evidence" value="ECO:0007669"/>
    <property type="project" value="UniProtKB-KW"/>
</dbReference>
<keyword evidence="5" id="KW-1185">Reference proteome</keyword>
<keyword evidence="1" id="KW-0560">Oxidoreductase</keyword>
<dbReference type="AlphaFoldDB" id="A0A4R8LZZ1"/>
<organism evidence="4 5">
    <name type="scientific">Aminivibrio pyruvatiphilus</name>
    <dbReference type="NCBI Taxonomy" id="1005740"/>
    <lineage>
        <taxon>Bacteria</taxon>
        <taxon>Thermotogati</taxon>
        <taxon>Synergistota</taxon>
        <taxon>Synergistia</taxon>
        <taxon>Synergistales</taxon>
        <taxon>Aminobacteriaceae</taxon>
        <taxon>Aminivibrio</taxon>
    </lineage>
</organism>
<keyword evidence="2" id="KW-0472">Membrane</keyword>
<dbReference type="SUPFAM" id="SSF51905">
    <property type="entry name" value="FAD/NAD(P)-binding domain"/>
    <property type="match status" value="1"/>
</dbReference>
<dbReference type="SUPFAM" id="SSF54373">
    <property type="entry name" value="FAD-linked reductases, C-terminal domain"/>
    <property type="match status" value="1"/>
</dbReference>
<reference evidence="4 5" key="1">
    <citation type="submission" date="2019-03" db="EMBL/GenBank/DDBJ databases">
        <title>Genomic Encyclopedia of Type Strains, Phase IV (KMG-IV): sequencing the most valuable type-strain genomes for metagenomic binning, comparative biology and taxonomic classification.</title>
        <authorList>
            <person name="Goeker M."/>
        </authorList>
    </citation>
    <scope>NUCLEOTIDE SEQUENCE [LARGE SCALE GENOMIC DNA]</scope>
    <source>
        <strain evidence="4 5">DSM 25964</strain>
    </source>
</reference>
<sequence>MMEWKNTADVVIIGGGIIGVSTAYYLALNGVKDIVLIEKGTICGGSTGRCGAGIRAQWGTEMNCRLGIAALDIFEQLDQELGMSVGLNQGGYLLVAYNEKELETLRKGMELQNSLGIKSRQINLQEARGICPGLAADDAVGFFFHGRDGHADPFLTTFAYLEAAKRLGVTCHRHTTCTGILVENNVVRGVETDRGTLHAPVVINCAGAYAQFIARMAGIEIPNWAERHEIMITEPVAPGVCPCMLMSFSGNYYIQQRPHGSIICGMSPAGHPEDFENKSTWQFIEEMSKTLVRLLPRTRGIRIARQWSGMYDMTPDAQPIIGETDVKNFYHSTGYSGHGFMLAPVAGKILAQHITGKKPDIDFSMLDYRRFARGEHIRESNVV</sequence>
<feature type="domain" description="FAD dependent oxidoreductase" evidence="3">
    <location>
        <begin position="9"/>
        <end position="352"/>
    </location>
</feature>
<dbReference type="Proteomes" id="UP000295066">
    <property type="component" value="Unassembled WGS sequence"/>
</dbReference>
<dbReference type="PANTHER" id="PTHR13847:SF287">
    <property type="entry name" value="FAD-DEPENDENT OXIDOREDUCTASE DOMAIN-CONTAINING PROTEIN 1"/>
    <property type="match status" value="1"/>
</dbReference>
<keyword evidence="2" id="KW-1133">Transmembrane helix</keyword>
<proteinExistence type="predicted"/>
<gene>
    <name evidence="4" type="ORF">C8D99_1362</name>
</gene>
<evidence type="ECO:0000313" key="4">
    <source>
        <dbReference type="EMBL" id="TDY52585.1"/>
    </source>
</evidence>
<dbReference type="RefSeq" id="WP_133959223.1">
    <property type="nucleotide sequence ID" value="NZ_SORI01000036.1"/>
</dbReference>
<evidence type="ECO:0000256" key="2">
    <source>
        <dbReference type="SAM" id="Phobius"/>
    </source>
</evidence>
<dbReference type="OrthoDB" id="9794226at2"/>
<evidence type="ECO:0000259" key="3">
    <source>
        <dbReference type="Pfam" id="PF01266"/>
    </source>
</evidence>